<reference evidence="12 13" key="1">
    <citation type="submission" date="2018-05" db="EMBL/GenBank/DDBJ databases">
        <title>Draft genome sequence of Scytalidium lignicola DSM 105466, a ubiquitous saprotrophic fungus.</title>
        <authorList>
            <person name="Buettner E."/>
            <person name="Gebauer A.M."/>
            <person name="Hofrichter M."/>
            <person name="Liers C."/>
            <person name="Kellner H."/>
        </authorList>
    </citation>
    <scope>NUCLEOTIDE SEQUENCE [LARGE SCALE GENOMIC DNA]</scope>
    <source>
        <strain evidence="12 13">DSM 105466</strain>
    </source>
</reference>
<evidence type="ECO:0000256" key="8">
    <source>
        <dbReference type="ARBA" id="ARBA00023004"/>
    </source>
</evidence>
<dbReference type="GO" id="GO:0045329">
    <property type="term" value="P:carnitine biosynthetic process"/>
    <property type="evidence" value="ECO:0007669"/>
    <property type="project" value="UniProtKB-KW"/>
</dbReference>
<dbReference type="InterPro" id="IPR042098">
    <property type="entry name" value="TauD-like_sf"/>
</dbReference>
<evidence type="ECO:0008006" key="14">
    <source>
        <dbReference type="Google" id="ProtNLM"/>
    </source>
</evidence>
<sequence>MEVFRCNARLLRQLGLVSLGNIRSTKTQLPRFQHRAFASVTEASSTSSDTSPLQQSNPLNVQPKRSSVPYRKFNPIFLRDSCTCPRCVDPSSKQKNFQTTEIPENISIKSAETLPNRDVKITWSNDIPSWGPDHVSVIPQSFIDIHSTRTGINLDRSHERIGQFWDTEKIASELQYVDYNEYLNKDEILYLALFQLRRYGLLLVRGVPDSEKAVEEITGRIGNLRDTFYGRTWDVKSVPKAKNVAYTSQYLGLHMDLCYMADPPGFQFLHCLRNTCEGGASIFSDSFRAAASLKRGHFNNLCKTETAFHYRNAGEHYYHTHKVIELATRHPTTIKYINWSPPFQAPYDLTPHMQRKEFNNHLQAAREFASLIESPENMFEYKLQEGECVIFNNRRVLHGRRGFDTGTGERWLKGAYVDTDVFMSRFRVLNERFRAESKKIDEMAKYVNPKS</sequence>
<evidence type="ECO:0000256" key="5">
    <source>
        <dbReference type="ARBA" id="ARBA00022873"/>
    </source>
</evidence>
<dbReference type="Pfam" id="PF02668">
    <property type="entry name" value="TauD"/>
    <property type="match status" value="1"/>
</dbReference>
<keyword evidence="6" id="KW-0223">Dioxygenase</keyword>
<evidence type="ECO:0000256" key="9">
    <source>
        <dbReference type="SAM" id="MobiDB-lite"/>
    </source>
</evidence>
<feature type="region of interest" description="Disordered" evidence="9">
    <location>
        <begin position="43"/>
        <end position="65"/>
    </location>
</feature>
<gene>
    <name evidence="12" type="ORF">B7463_g2778</name>
</gene>
<keyword evidence="7" id="KW-0560">Oxidoreductase</keyword>
<evidence type="ECO:0000256" key="3">
    <source>
        <dbReference type="ARBA" id="ARBA00008654"/>
    </source>
</evidence>
<dbReference type="PANTHER" id="PTHR10696">
    <property type="entry name" value="GAMMA-BUTYROBETAINE HYDROXYLASE-RELATED"/>
    <property type="match status" value="1"/>
</dbReference>
<evidence type="ECO:0000256" key="6">
    <source>
        <dbReference type="ARBA" id="ARBA00022964"/>
    </source>
</evidence>
<evidence type="ECO:0000259" key="10">
    <source>
        <dbReference type="Pfam" id="PF02668"/>
    </source>
</evidence>
<dbReference type="GO" id="GO:0016706">
    <property type="term" value="F:2-oxoglutarate-dependent dioxygenase activity"/>
    <property type="evidence" value="ECO:0007669"/>
    <property type="project" value="UniProtKB-ARBA"/>
</dbReference>
<dbReference type="Gene3D" id="3.30.2020.30">
    <property type="match status" value="1"/>
</dbReference>
<feature type="non-terminal residue" evidence="12">
    <location>
        <position position="451"/>
    </location>
</feature>
<evidence type="ECO:0000256" key="4">
    <source>
        <dbReference type="ARBA" id="ARBA00022723"/>
    </source>
</evidence>
<dbReference type="InterPro" id="IPR038492">
    <property type="entry name" value="GBBH-like_N_sf"/>
</dbReference>
<dbReference type="InterPro" id="IPR010376">
    <property type="entry name" value="GBBH-like_N"/>
</dbReference>
<dbReference type="GO" id="GO:0005739">
    <property type="term" value="C:mitochondrion"/>
    <property type="evidence" value="ECO:0007669"/>
    <property type="project" value="TreeGrafter"/>
</dbReference>
<evidence type="ECO:0000256" key="7">
    <source>
        <dbReference type="ARBA" id="ARBA00023002"/>
    </source>
</evidence>
<keyword evidence="4" id="KW-0479">Metal-binding</keyword>
<dbReference type="AlphaFoldDB" id="A0A3E2HJC3"/>
<dbReference type="GO" id="GO:0046872">
    <property type="term" value="F:metal ion binding"/>
    <property type="evidence" value="ECO:0007669"/>
    <property type="project" value="UniProtKB-KW"/>
</dbReference>
<feature type="domain" description="Gamma-butyrobetaine hydroxylase-like N-terminal" evidence="11">
    <location>
        <begin position="72"/>
        <end position="126"/>
    </location>
</feature>
<dbReference type="InterPro" id="IPR003819">
    <property type="entry name" value="TauD/TfdA-like"/>
</dbReference>
<dbReference type="STRING" id="5539.A0A3E2HJC3"/>
<comment type="similarity">
    <text evidence="3">Belongs to the gamma-BBH/TMLD family.</text>
</comment>
<evidence type="ECO:0000256" key="2">
    <source>
        <dbReference type="ARBA" id="ARBA00001961"/>
    </source>
</evidence>
<protein>
    <recommendedName>
        <fullName evidence="14">TauD/TfdA-like domain-containing protein</fullName>
    </recommendedName>
</protein>
<dbReference type="OMA" id="VHITWPN"/>
<accession>A0A3E2HJC3</accession>
<dbReference type="OrthoDB" id="406634at2759"/>
<keyword evidence="13" id="KW-1185">Reference proteome</keyword>
<dbReference type="SUPFAM" id="SSF51197">
    <property type="entry name" value="Clavaminate synthase-like"/>
    <property type="match status" value="1"/>
</dbReference>
<dbReference type="FunFam" id="3.60.130.10:FF:000001">
    <property type="entry name" value="Trimethyllysine dioxygenase, mitochondrial"/>
    <property type="match status" value="1"/>
</dbReference>
<comment type="caution">
    <text evidence="12">The sequence shown here is derived from an EMBL/GenBank/DDBJ whole genome shotgun (WGS) entry which is preliminary data.</text>
</comment>
<organism evidence="12 13">
    <name type="scientific">Scytalidium lignicola</name>
    <name type="common">Hyphomycete</name>
    <dbReference type="NCBI Taxonomy" id="5539"/>
    <lineage>
        <taxon>Eukaryota</taxon>
        <taxon>Fungi</taxon>
        <taxon>Dikarya</taxon>
        <taxon>Ascomycota</taxon>
        <taxon>Pezizomycotina</taxon>
        <taxon>Leotiomycetes</taxon>
        <taxon>Leotiomycetes incertae sedis</taxon>
        <taxon>Scytalidium</taxon>
    </lineage>
</organism>
<evidence type="ECO:0000259" key="11">
    <source>
        <dbReference type="Pfam" id="PF06155"/>
    </source>
</evidence>
<dbReference type="Gene3D" id="3.60.130.10">
    <property type="entry name" value="Clavaminate synthase-like"/>
    <property type="match status" value="1"/>
</dbReference>
<keyword evidence="5" id="KW-0124">Carnitine biosynthesis</keyword>
<dbReference type="CDD" id="cd00250">
    <property type="entry name" value="CAS_like"/>
    <property type="match status" value="1"/>
</dbReference>
<comment type="cofactor">
    <cofactor evidence="2">
        <name>L-ascorbate</name>
        <dbReference type="ChEBI" id="CHEBI:38290"/>
    </cofactor>
</comment>
<evidence type="ECO:0000256" key="1">
    <source>
        <dbReference type="ARBA" id="ARBA00001954"/>
    </source>
</evidence>
<feature type="non-terminal residue" evidence="12">
    <location>
        <position position="1"/>
    </location>
</feature>
<name>A0A3E2HJC3_SCYLI</name>
<evidence type="ECO:0000313" key="13">
    <source>
        <dbReference type="Proteomes" id="UP000258309"/>
    </source>
</evidence>
<comment type="cofactor">
    <cofactor evidence="1">
        <name>Fe(2+)</name>
        <dbReference type="ChEBI" id="CHEBI:29033"/>
    </cofactor>
</comment>
<feature type="domain" description="TauD/TfdA-like" evidence="10">
    <location>
        <begin position="171"/>
        <end position="416"/>
    </location>
</feature>
<proteinExistence type="inferred from homology"/>
<dbReference type="Proteomes" id="UP000258309">
    <property type="component" value="Unassembled WGS sequence"/>
</dbReference>
<keyword evidence="8" id="KW-0408">Iron</keyword>
<dbReference type="PANTHER" id="PTHR10696:SF25">
    <property type="entry name" value="OXIDOREDUCTASE AIM17-RELATED"/>
    <property type="match status" value="1"/>
</dbReference>
<dbReference type="Pfam" id="PF06155">
    <property type="entry name" value="GBBH-like_N"/>
    <property type="match status" value="1"/>
</dbReference>
<dbReference type="InterPro" id="IPR050411">
    <property type="entry name" value="AlphaKG_dependent_hydroxylases"/>
</dbReference>
<evidence type="ECO:0000313" key="12">
    <source>
        <dbReference type="EMBL" id="RFU33506.1"/>
    </source>
</evidence>
<dbReference type="EMBL" id="NCSJ02000034">
    <property type="protein sequence ID" value="RFU33506.1"/>
    <property type="molecule type" value="Genomic_DNA"/>
</dbReference>